<dbReference type="AlphaFoldDB" id="A0A0D3KWU6"/>
<dbReference type="HOGENOM" id="CLU_999024_0_0_1"/>
<feature type="compositionally biased region" description="Basic and acidic residues" evidence="1">
    <location>
        <begin position="87"/>
        <end position="101"/>
    </location>
</feature>
<feature type="region of interest" description="Disordered" evidence="1">
    <location>
        <begin position="199"/>
        <end position="279"/>
    </location>
</feature>
<dbReference type="GO" id="GO:0005525">
    <property type="term" value="F:GTP binding"/>
    <property type="evidence" value="ECO:0007669"/>
    <property type="project" value="InterPro"/>
</dbReference>
<dbReference type="InterPro" id="IPR027417">
    <property type="entry name" value="P-loop_NTPase"/>
</dbReference>
<feature type="compositionally biased region" description="Basic and acidic residues" evidence="1">
    <location>
        <begin position="238"/>
        <end position="254"/>
    </location>
</feature>
<protein>
    <recommendedName>
        <fullName evidence="2">Septin-type G domain-containing protein</fullName>
    </recommendedName>
</protein>
<dbReference type="EnsemblProtists" id="EOD40231">
    <property type="protein sequence ID" value="EOD40231"/>
    <property type="gene ID" value="EMIHUDRAFT_460370"/>
</dbReference>
<feature type="region of interest" description="Disordered" evidence="1">
    <location>
        <begin position="1"/>
        <end position="49"/>
    </location>
</feature>
<proteinExistence type="predicted"/>
<evidence type="ECO:0000313" key="3">
    <source>
        <dbReference type="EnsemblProtists" id="EOD40231"/>
    </source>
</evidence>
<evidence type="ECO:0000313" key="4">
    <source>
        <dbReference type="Proteomes" id="UP000013827"/>
    </source>
</evidence>
<dbReference type="KEGG" id="ehx:EMIHUDRAFT_460370"/>
<name>A0A0D3KWU6_EMIH1</name>
<dbReference type="InterPro" id="IPR030379">
    <property type="entry name" value="G_SEPTIN_dom"/>
</dbReference>
<dbReference type="PaxDb" id="2903-EOD40231"/>
<dbReference type="RefSeq" id="XP_005792660.1">
    <property type="nucleotide sequence ID" value="XM_005792603.1"/>
</dbReference>
<feature type="domain" description="Septin-type G" evidence="2">
    <location>
        <begin position="106"/>
        <end position="161"/>
    </location>
</feature>
<feature type="compositionally biased region" description="Polar residues" evidence="1">
    <location>
        <begin position="25"/>
        <end position="35"/>
    </location>
</feature>
<dbReference type="Gene3D" id="3.40.50.300">
    <property type="entry name" value="P-loop containing nucleotide triphosphate hydrolases"/>
    <property type="match status" value="1"/>
</dbReference>
<feature type="region of interest" description="Disordered" evidence="1">
    <location>
        <begin position="79"/>
        <end position="101"/>
    </location>
</feature>
<dbReference type="Pfam" id="PF00735">
    <property type="entry name" value="Septin"/>
    <property type="match status" value="1"/>
</dbReference>
<reference evidence="4" key="1">
    <citation type="journal article" date="2013" name="Nature">
        <title>Pan genome of the phytoplankton Emiliania underpins its global distribution.</title>
        <authorList>
            <person name="Read B.A."/>
            <person name="Kegel J."/>
            <person name="Klute M.J."/>
            <person name="Kuo A."/>
            <person name="Lefebvre S.C."/>
            <person name="Maumus F."/>
            <person name="Mayer C."/>
            <person name="Miller J."/>
            <person name="Monier A."/>
            <person name="Salamov A."/>
            <person name="Young J."/>
            <person name="Aguilar M."/>
            <person name="Claverie J.M."/>
            <person name="Frickenhaus S."/>
            <person name="Gonzalez K."/>
            <person name="Herman E.K."/>
            <person name="Lin Y.C."/>
            <person name="Napier J."/>
            <person name="Ogata H."/>
            <person name="Sarno A.F."/>
            <person name="Shmutz J."/>
            <person name="Schroeder D."/>
            <person name="de Vargas C."/>
            <person name="Verret F."/>
            <person name="von Dassow P."/>
            <person name="Valentin K."/>
            <person name="Van de Peer Y."/>
            <person name="Wheeler G."/>
            <person name="Dacks J.B."/>
            <person name="Delwiche C.F."/>
            <person name="Dyhrman S.T."/>
            <person name="Glockner G."/>
            <person name="John U."/>
            <person name="Richards T."/>
            <person name="Worden A.Z."/>
            <person name="Zhang X."/>
            <person name="Grigoriev I.V."/>
            <person name="Allen A.E."/>
            <person name="Bidle K."/>
            <person name="Borodovsky M."/>
            <person name="Bowler C."/>
            <person name="Brownlee C."/>
            <person name="Cock J.M."/>
            <person name="Elias M."/>
            <person name="Gladyshev V.N."/>
            <person name="Groth M."/>
            <person name="Guda C."/>
            <person name="Hadaegh A."/>
            <person name="Iglesias-Rodriguez M.D."/>
            <person name="Jenkins J."/>
            <person name="Jones B.M."/>
            <person name="Lawson T."/>
            <person name="Leese F."/>
            <person name="Lindquist E."/>
            <person name="Lobanov A."/>
            <person name="Lomsadze A."/>
            <person name="Malik S.B."/>
            <person name="Marsh M.E."/>
            <person name="Mackinder L."/>
            <person name="Mock T."/>
            <person name="Mueller-Roeber B."/>
            <person name="Pagarete A."/>
            <person name="Parker M."/>
            <person name="Probert I."/>
            <person name="Quesneville H."/>
            <person name="Raines C."/>
            <person name="Rensing S.A."/>
            <person name="Riano-Pachon D.M."/>
            <person name="Richier S."/>
            <person name="Rokitta S."/>
            <person name="Shiraiwa Y."/>
            <person name="Soanes D.M."/>
            <person name="van der Giezen M."/>
            <person name="Wahlund T.M."/>
            <person name="Williams B."/>
            <person name="Wilson W."/>
            <person name="Wolfe G."/>
            <person name="Wurch L.L."/>
        </authorList>
    </citation>
    <scope>NUCLEOTIDE SEQUENCE</scope>
</reference>
<evidence type="ECO:0000259" key="2">
    <source>
        <dbReference type="Pfam" id="PF00735"/>
    </source>
</evidence>
<dbReference type="Proteomes" id="UP000013827">
    <property type="component" value="Unassembled WGS sequence"/>
</dbReference>
<keyword evidence="4" id="KW-1185">Reference proteome</keyword>
<evidence type="ECO:0000256" key="1">
    <source>
        <dbReference type="SAM" id="MobiDB-lite"/>
    </source>
</evidence>
<accession>A0A0D3KWU6</accession>
<organism evidence="3 4">
    <name type="scientific">Emiliania huxleyi (strain CCMP1516)</name>
    <dbReference type="NCBI Taxonomy" id="280463"/>
    <lineage>
        <taxon>Eukaryota</taxon>
        <taxon>Haptista</taxon>
        <taxon>Haptophyta</taxon>
        <taxon>Prymnesiophyceae</taxon>
        <taxon>Isochrysidales</taxon>
        <taxon>Noelaerhabdaceae</taxon>
        <taxon>Emiliania</taxon>
    </lineage>
</organism>
<sequence length="279" mass="29987">MQSVASSFVSEAGPDGGWDLEPTEWDQSGMGSSTLVVDDEDSSGRSGFVTEQHNLVPHGVIGAEYRSLKASANGAVGIASLPTPQRDPYHGRCVEPRTSREPGRESFNLMVVGEAGLGKTTLLESFFKSFRDEDATSALFERKETQKVIETRRLLEDAGTRRDTRDIAERAMKAAAETGKYKEARGASCEQRLFTPAAVSRQVQGGQAVRGGDRPPQPRDGLAVRRAQGAPRRRREAARRAPDAARERESHADGDEAGGGRARLRAGRREAGRGGGAAA</sequence>
<reference evidence="3" key="2">
    <citation type="submission" date="2024-10" db="UniProtKB">
        <authorList>
            <consortium name="EnsemblProtists"/>
        </authorList>
    </citation>
    <scope>IDENTIFICATION</scope>
</reference>
<dbReference type="GeneID" id="17285502"/>